<feature type="compositionally biased region" description="Polar residues" evidence="2">
    <location>
        <begin position="1"/>
        <end position="15"/>
    </location>
</feature>
<dbReference type="EMBL" id="PJQD01000005">
    <property type="protein sequence ID" value="POY76408.1"/>
    <property type="molecule type" value="Genomic_DNA"/>
</dbReference>
<feature type="compositionally biased region" description="Low complexity" evidence="2">
    <location>
        <begin position="358"/>
        <end position="371"/>
    </location>
</feature>
<accession>A0A2S5BI03</accession>
<keyword evidence="5" id="KW-1185">Reference proteome</keyword>
<evidence type="ECO:0000256" key="2">
    <source>
        <dbReference type="SAM" id="MobiDB-lite"/>
    </source>
</evidence>
<evidence type="ECO:0000256" key="1">
    <source>
        <dbReference type="SAM" id="Coils"/>
    </source>
</evidence>
<feature type="region of interest" description="Disordered" evidence="2">
    <location>
        <begin position="504"/>
        <end position="537"/>
    </location>
</feature>
<name>A0A2S5BI03_9BASI</name>
<dbReference type="CDD" id="cd12193">
    <property type="entry name" value="bZIP_GCN4"/>
    <property type="match status" value="1"/>
</dbReference>
<feature type="coiled-coil region" evidence="1">
    <location>
        <begin position="469"/>
        <end position="503"/>
    </location>
</feature>
<feature type="domain" description="BZIP" evidence="3">
    <location>
        <begin position="449"/>
        <end position="500"/>
    </location>
</feature>
<feature type="compositionally biased region" description="Basic residues" evidence="2">
    <location>
        <begin position="528"/>
        <end position="537"/>
    </location>
</feature>
<dbReference type="InterPro" id="IPR004827">
    <property type="entry name" value="bZIP"/>
</dbReference>
<organism evidence="4 5">
    <name type="scientific">Rhodotorula taiwanensis</name>
    <dbReference type="NCBI Taxonomy" id="741276"/>
    <lineage>
        <taxon>Eukaryota</taxon>
        <taxon>Fungi</taxon>
        <taxon>Dikarya</taxon>
        <taxon>Basidiomycota</taxon>
        <taxon>Pucciniomycotina</taxon>
        <taxon>Microbotryomycetes</taxon>
        <taxon>Sporidiobolales</taxon>
        <taxon>Sporidiobolaceae</taxon>
        <taxon>Rhodotorula</taxon>
    </lineage>
</organism>
<evidence type="ECO:0000259" key="3">
    <source>
        <dbReference type="PROSITE" id="PS50217"/>
    </source>
</evidence>
<dbReference type="SUPFAM" id="SSF57959">
    <property type="entry name" value="Leucine zipper domain"/>
    <property type="match status" value="1"/>
</dbReference>
<keyword evidence="1" id="KW-0175">Coiled coil</keyword>
<feature type="compositionally biased region" description="Acidic residues" evidence="2">
    <location>
        <begin position="347"/>
        <end position="357"/>
    </location>
</feature>
<dbReference type="PROSITE" id="PS00036">
    <property type="entry name" value="BZIP_BASIC"/>
    <property type="match status" value="1"/>
</dbReference>
<feature type="region of interest" description="Disordered" evidence="2">
    <location>
        <begin position="326"/>
        <end position="448"/>
    </location>
</feature>
<dbReference type="STRING" id="741276.A0A2S5BI03"/>
<sequence length="537" mass="57438">MVLTRLSSTHATRFQQKQHEQNQTAVPSHHPPHAASAYAAAPADAHELEYPQRGLSQLDRPASPLFGAAYPTTHLHSVPSHDLGYPQHKPSDADAAAFNQYFSQYDAGVPSTHDAHSIPVHDAAMAQKVAGAWPNSAPPLVPFGGFEPAAGHFPAASPAFYGQPQARALAFDQELASPLFDTDDYLSPYINGLNATDDFGSADASTSTAMTWPHAVATQEWSPVLSDISPTLTVAGDFTTGEHSGSTSPSPLARDLALFSDLSVRTPNQAAGASSAPMYSPVISPTELADHEISPPTMLPPPLPLISSTLAATVPRVQADFAAPRPAVQKEVENEPEMIAPATPPAEADDFDDDPDFDPSAATRSTRSSTGARRRTTRGVTRGVSSSPAPATSLRITDPSAPVQDRKYQIESRTSAKPIPKNLAARRAKKLARGESVPSESEAVSEAAKRRQANTLAARESRKRKADYLAGLEERVVVQAEELEELRAENQRLRSENARLLASGGVFTVKTEEAEDDNQDDSTMHLSSAKRRRTGHA</sequence>
<evidence type="ECO:0000313" key="5">
    <source>
        <dbReference type="Proteomes" id="UP000237144"/>
    </source>
</evidence>
<evidence type="ECO:0000313" key="4">
    <source>
        <dbReference type="EMBL" id="POY76408.1"/>
    </source>
</evidence>
<feature type="region of interest" description="Disordered" evidence="2">
    <location>
        <begin position="1"/>
        <end position="42"/>
    </location>
</feature>
<feature type="compositionally biased region" description="Low complexity" evidence="2">
    <location>
        <begin position="435"/>
        <end position="446"/>
    </location>
</feature>
<feature type="compositionally biased region" description="Low complexity" evidence="2">
    <location>
        <begin position="25"/>
        <end position="42"/>
    </location>
</feature>
<gene>
    <name evidence="4" type="ORF">BMF94_0606</name>
</gene>
<dbReference type="AlphaFoldDB" id="A0A2S5BI03"/>
<dbReference type="Proteomes" id="UP000237144">
    <property type="component" value="Unassembled WGS sequence"/>
</dbReference>
<dbReference type="PROSITE" id="PS50217">
    <property type="entry name" value="BZIP"/>
    <property type="match status" value="1"/>
</dbReference>
<dbReference type="SMART" id="SM00338">
    <property type="entry name" value="BRLZ"/>
    <property type="match status" value="1"/>
</dbReference>
<comment type="caution">
    <text evidence="4">The sequence shown here is derived from an EMBL/GenBank/DDBJ whole genome shotgun (WGS) entry which is preliminary data.</text>
</comment>
<proteinExistence type="predicted"/>
<dbReference type="GO" id="GO:0003700">
    <property type="term" value="F:DNA-binding transcription factor activity"/>
    <property type="evidence" value="ECO:0007669"/>
    <property type="project" value="InterPro"/>
</dbReference>
<reference evidence="4 5" key="1">
    <citation type="journal article" date="2018" name="Front. Microbiol.">
        <title>Prospects for Fungal Bioremediation of Acidic Radioactive Waste Sites: Characterization and Genome Sequence of Rhodotorula taiwanensis MD1149.</title>
        <authorList>
            <person name="Tkavc R."/>
            <person name="Matrosova V.Y."/>
            <person name="Grichenko O.E."/>
            <person name="Gostincar C."/>
            <person name="Volpe R.P."/>
            <person name="Klimenkova P."/>
            <person name="Gaidamakova E.K."/>
            <person name="Zhou C.E."/>
            <person name="Stewart B.J."/>
            <person name="Lyman M.G."/>
            <person name="Malfatti S.A."/>
            <person name="Rubinfeld B."/>
            <person name="Courtot M."/>
            <person name="Singh J."/>
            <person name="Dalgard C.L."/>
            <person name="Hamilton T."/>
            <person name="Frey K.G."/>
            <person name="Gunde-Cimerman N."/>
            <person name="Dugan L."/>
            <person name="Daly M.J."/>
        </authorList>
    </citation>
    <scope>NUCLEOTIDE SEQUENCE [LARGE SCALE GENOMIC DNA]</scope>
    <source>
        <strain evidence="4 5">MD1149</strain>
    </source>
</reference>
<dbReference type="OrthoDB" id="2537388at2759"/>
<dbReference type="Gene3D" id="1.20.5.170">
    <property type="match status" value="1"/>
</dbReference>
<feature type="compositionally biased region" description="Low complexity" evidence="2">
    <location>
        <begin position="378"/>
        <end position="387"/>
    </location>
</feature>
<dbReference type="InterPro" id="IPR046347">
    <property type="entry name" value="bZIP_sf"/>
</dbReference>
<protein>
    <recommendedName>
        <fullName evidence="3">BZIP domain-containing protein</fullName>
    </recommendedName>
</protein>